<evidence type="ECO:0000256" key="9">
    <source>
        <dbReference type="SAM" id="MobiDB-lite"/>
    </source>
</evidence>
<dbReference type="Gene3D" id="3.30.160.60">
    <property type="entry name" value="Classic Zinc Finger"/>
    <property type="match status" value="2"/>
</dbReference>
<keyword evidence="12" id="KW-1185">Reference proteome</keyword>
<organism evidence="11 12">
    <name type="scientific">Rhamnusium bicolor</name>
    <dbReference type="NCBI Taxonomy" id="1586634"/>
    <lineage>
        <taxon>Eukaryota</taxon>
        <taxon>Metazoa</taxon>
        <taxon>Ecdysozoa</taxon>
        <taxon>Arthropoda</taxon>
        <taxon>Hexapoda</taxon>
        <taxon>Insecta</taxon>
        <taxon>Pterygota</taxon>
        <taxon>Neoptera</taxon>
        <taxon>Endopterygota</taxon>
        <taxon>Coleoptera</taxon>
        <taxon>Polyphaga</taxon>
        <taxon>Cucujiformia</taxon>
        <taxon>Chrysomeloidea</taxon>
        <taxon>Cerambycidae</taxon>
        <taxon>Lepturinae</taxon>
        <taxon>Rhagiini</taxon>
        <taxon>Rhamnusium</taxon>
    </lineage>
</organism>
<dbReference type="PROSITE" id="PS50157">
    <property type="entry name" value="ZINC_FINGER_C2H2_2"/>
    <property type="match status" value="1"/>
</dbReference>
<sequence length="338" mass="39443">MCLSNLQYYSKFIKTCLDVEEKIKGYHRINTKSNEKVDLHKVFQFKIKMKKFKQNNRIVENYKTGCDMDFEINSGNDNTEEASSELKSDQINVKSSEKASRQSKGDKNNLENGNVSVNLRKRISKTDASLHEHLIHSYAVLILDYFLYNSMSQNGIELNVTRSPKPVFQVENDSESEYEPTETSSDSEISDDYHRKRKRTKLSEKCTYSCTKCSFATDHKLMYEAHLLRRHHDPPIFMCDLCGYRTDGKLNLNSHLSEHRGATKSFGCKECKYETNSKRCYLWHLVLHTDPKDLTIYKCKFCSFESKHKSIIVSHTKVKHDENLTIYKCEFCSLESKH</sequence>
<dbReference type="GO" id="GO:0003677">
    <property type="term" value="F:DNA binding"/>
    <property type="evidence" value="ECO:0007669"/>
    <property type="project" value="UniProtKB-KW"/>
</dbReference>
<feature type="non-terminal residue" evidence="11">
    <location>
        <position position="338"/>
    </location>
</feature>
<evidence type="ECO:0000313" key="12">
    <source>
        <dbReference type="Proteomes" id="UP001162156"/>
    </source>
</evidence>
<evidence type="ECO:0000259" key="10">
    <source>
        <dbReference type="PROSITE" id="PS50157"/>
    </source>
</evidence>
<protein>
    <recommendedName>
        <fullName evidence="10">C2H2-type domain-containing protein</fullName>
    </recommendedName>
</protein>
<keyword evidence="4 8" id="KW-0863">Zinc-finger</keyword>
<dbReference type="GO" id="GO:0005634">
    <property type="term" value="C:nucleus"/>
    <property type="evidence" value="ECO:0007669"/>
    <property type="project" value="UniProtKB-SubCell"/>
</dbReference>
<dbReference type="EMBL" id="JANEYF010002704">
    <property type="protein sequence ID" value="KAJ8943159.1"/>
    <property type="molecule type" value="Genomic_DNA"/>
</dbReference>
<evidence type="ECO:0000256" key="1">
    <source>
        <dbReference type="ARBA" id="ARBA00004123"/>
    </source>
</evidence>
<feature type="compositionally biased region" description="Basic and acidic residues" evidence="9">
    <location>
        <begin position="95"/>
        <end position="109"/>
    </location>
</feature>
<evidence type="ECO:0000313" key="11">
    <source>
        <dbReference type="EMBL" id="KAJ8943159.1"/>
    </source>
</evidence>
<evidence type="ECO:0000256" key="2">
    <source>
        <dbReference type="ARBA" id="ARBA00022723"/>
    </source>
</evidence>
<comment type="subcellular location">
    <subcellularLocation>
        <location evidence="1">Nucleus</location>
    </subcellularLocation>
</comment>
<dbReference type="AlphaFoldDB" id="A0AAV8XXD6"/>
<keyword evidence="5" id="KW-0862">Zinc</keyword>
<dbReference type="GO" id="GO:0008270">
    <property type="term" value="F:zinc ion binding"/>
    <property type="evidence" value="ECO:0007669"/>
    <property type="project" value="UniProtKB-KW"/>
</dbReference>
<name>A0AAV8XXD6_9CUCU</name>
<dbReference type="PANTHER" id="PTHR24392">
    <property type="entry name" value="ZINC FINGER PROTEIN"/>
    <property type="match status" value="1"/>
</dbReference>
<comment type="caution">
    <text evidence="11">The sequence shown here is derived from an EMBL/GenBank/DDBJ whole genome shotgun (WGS) entry which is preliminary data.</text>
</comment>
<evidence type="ECO:0000256" key="3">
    <source>
        <dbReference type="ARBA" id="ARBA00022737"/>
    </source>
</evidence>
<accession>A0AAV8XXD6</accession>
<feature type="region of interest" description="Disordered" evidence="9">
    <location>
        <begin position="73"/>
        <end position="113"/>
    </location>
</feature>
<dbReference type="Proteomes" id="UP001162156">
    <property type="component" value="Unassembled WGS sequence"/>
</dbReference>
<keyword evidence="2" id="KW-0479">Metal-binding</keyword>
<evidence type="ECO:0000256" key="5">
    <source>
        <dbReference type="ARBA" id="ARBA00022833"/>
    </source>
</evidence>
<gene>
    <name evidence="11" type="ORF">NQ314_009821</name>
</gene>
<evidence type="ECO:0000256" key="8">
    <source>
        <dbReference type="PROSITE-ProRule" id="PRU00042"/>
    </source>
</evidence>
<dbReference type="SMART" id="SM00355">
    <property type="entry name" value="ZnF_C2H2"/>
    <property type="match status" value="4"/>
</dbReference>
<evidence type="ECO:0000256" key="6">
    <source>
        <dbReference type="ARBA" id="ARBA00023125"/>
    </source>
</evidence>
<keyword evidence="6" id="KW-0238">DNA-binding</keyword>
<dbReference type="InterPro" id="IPR013087">
    <property type="entry name" value="Znf_C2H2_type"/>
</dbReference>
<feature type="domain" description="C2H2-type" evidence="10">
    <location>
        <begin position="237"/>
        <end position="264"/>
    </location>
</feature>
<evidence type="ECO:0000256" key="7">
    <source>
        <dbReference type="ARBA" id="ARBA00023242"/>
    </source>
</evidence>
<evidence type="ECO:0000256" key="4">
    <source>
        <dbReference type="ARBA" id="ARBA00022771"/>
    </source>
</evidence>
<feature type="region of interest" description="Disordered" evidence="9">
    <location>
        <begin position="169"/>
        <end position="192"/>
    </location>
</feature>
<proteinExistence type="predicted"/>
<keyword evidence="7" id="KW-0539">Nucleus</keyword>
<reference evidence="11" key="1">
    <citation type="journal article" date="2023" name="Insect Mol. Biol.">
        <title>Genome sequencing provides insights into the evolution of gene families encoding plant cell wall-degrading enzymes in longhorned beetles.</title>
        <authorList>
            <person name="Shin N.R."/>
            <person name="Okamura Y."/>
            <person name="Kirsch R."/>
            <person name="Pauchet Y."/>
        </authorList>
    </citation>
    <scope>NUCLEOTIDE SEQUENCE</scope>
    <source>
        <strain evidence="11">RBIC_L_NR</strain>
    </source>
</reference>
<keyword evidence="3" id="KW-0677">Repeat</keyword>